<dbReference type="GO" id="GO:0009279">
    <property type="term" value="C:cell outer membrane"/>
    <property type="evidence" value="ECO:0007669"/>
    <property type="project" value="InterPro"/>
</dbReference>
<dbReference type="EMBL" id="AZRA01000118">
    <property type="protein sequence ID" value="KDB50711.1"/>
    <property type="molecule type" value="Genomic_DNA"/>
</dbReference>
<name>A0A059KGY1_9BURK</name>
<evidence type="ECO:0000313" key="2">
    <source>
        <dbReference type="EMBL" id="KDB50711.1"/>
    </source>
</evidence>
<accession>A0A059KGY1</accession>
<dbReference type="Proteomes" id="UP000026714">
    <property type="component" value="Unassembled WGS sequence"/>
</dbReference>
<feature type="signal peptide" evidence="1">
    <location>
        <begin position="1"/>
        <end position="24"/>
    </location>
</feature>
<feature type="chain" id="PRO_5001579992" evidence="1">
    <location>
        <begin position="25"/>
        <end position="271"/>
    </location>
</feature>
<keyword evidence="1" id="KW-0732">Signal</keyword>
<keyword evidence="3" id="KW-1185">Reference proteome</keyword>
<dbReference type="RefSeq" id="WP_051632247.1">
    <property type="nucleotide sequence ID" value="NZ_AZRA01000118.1"/>
</dbReference>
<dbReference type="SUPFAM" id="SSF111364">
    <property type="entry name" value="Tsx-like channel"/>
    <property type="match status" value="1"/>
</dbReference>
<dbReference type="STRING" id="34103.SAMN05421778_12922"/>
<proteinExistence type="predicted"/>
<organism evidence="2 3">
    <name type="scientific">Sphaerotilus natans subsp. natans DSM 6575</name>
    <dbReference type="NCBI Taxonomy" id="1286631"/>
    <lineage>
        <taxon>Bacteria</taxon>
        <taxon>Pseudomonadati</taxon>
        <taxon>Pseudomonadota</taxon>
        <taxon>Betaproteobacteria</taxon>
        <taxon>Burkholderiales</taxon>
        <taxon>Sphaerotilaceae</taxon>
        <taxon>Sphaerotilus</taxon>
    </lineage>
</organism>
<dbReference type="AlphaFoldDB" id="A0A059KGY1"/>
<sequence length="271" mass="28926">MNRGHDLRALALALTMLPLLPAYAADWSDTSVQLRQGRRFTEPGNPEPIAKTVLNLTHVSGDRLGANLLLADVLKSDANDPATGGGGGAQEAYAIVQRTLSLPAISGQAISAGPFKDLSLVSRLDLNTKNVPFAPQVRKLRLGLEAALPISAGFWNVGVHLYDERNNNGIVGRRVHFDRTWSASSTWAIPVGSGITFGGLLDLTGAKGRDGFGAATRPELLARATLMFDIGSRALQAGFGYEGWRNKYGNDSSQVVGSSQDAVMLLAQYHF</sequence>
<gene>
    <name evidence="2" type="ORF">X805_36980</name>
</gene>
<comment type="caution">
    <text evidence="2">The sequence shown here is derived from an EMBL/GenBank/DDBJ whole genome shotgun (WGS) entry which is preliminary data.</text>
</comment>
<protein>
    <submittedName>
        <fullName evidence="2">Uncharacterized protein</fullName>
    </submittedName>
</protein>
<evidence type="ECO:0000313" key="3">
    <source>
        <dbReference type="Proteomes" id="UP000026714"/>
    </source>
</evidence>
<dbReference type="Gene3D" id="2.40.230.20">
    <property type="entry name" value="Nucleoside-specific channel-forming protein, Tsx-like"/>
    <property type="match status" value="1"/>
</dbReference>
<dbReference type="InterPro" id="IPR036777">
    <property type="entry name" value="Channel_Tsx-like_sf"/>
</dbReference>
<evidence type="ECO:0000256" key="1">
    <source>
        <dbReference type="SAM" id="SignalP"/>
    </source>
</evidence>
<dbReference type="eggNOG" id="COG3248">
    <property type="taxonomic scope" value="Bacteria"/>
</dbReference>
<reference evidence="2 3" key="1">
    <citation type="journal article" date="2014" name="FEMS Microbiol. Ecol.">
        <title>Sphaerotilus natans encrusted with nanoball-shaped Fe(III) oxide minerals formed by nitrate-reducing mixotrophic Fe(II) oxidation.</title>
        <authorList>
            <person name="Park S."/>
            <person name="Kim D.H."/>
            <person name="Lee J.H."/>
            <person name="Hur H.G."/>
        </authorList>
    </citation>
    <scope>NUCLEOTIDE SEQUENCE [LARGE SCALE GENOMIC DNA]</scope>
    <source>
        <strain evidence="2 3">DSM 6575</strain>
    </source>
</reference>